<sequence length="76" mass="8642">MLIIKTEPLIKAKLFKKHMIWTTGWVKVSSKDWTPPIPIGSPLDSILCYLTPIWVGGSFQLVFPSYQRSASESYTL</sequence>
<reference evidence="1 2" key="1">
    <citation type="journal article" date="2019" name="Commun. Biol.">
        <title>The bagworm genome reveals a unique fibroin gene that provides high tensile strength.</title>
        <authorList>
            <person name="Kono N."/>
            <person name="Nakamura H."/>
            <person name="Ohtoshi R."/>
            <person name="Tomita M."/>
            <person name="Numata K."/>
            <person name="Arakawa K."/>
        </authorList>
    </citation>
    <scope>NUCLEOTIDE SEQUENCE [LARGE SCALE GENOMIC DNA]</scope>
</reference>
<name>A0A4C1TFM1_EUMVA</name>
<dbReference type="Proteomes" id="UP000299102">
    <property type="component" value="Unassembled WGS sequence"/>
</dbReference>
<dbReference type="AlphaFoldDB" id="A0A4C1TFM1"/>
<dbReference type="EMBL" id="BGZK01000050">
    <property type="protein sequence ID" value="GBP12248.1"/>
    <property type="molecule type" value="Genomic_DNA"/>
</dbReference>
<accession>A0A4C1TFM1</accession>
<organism evidence="1 2">
    <name type="scientific">Eumeta variegata</name>
    <name type="common">Bagworm moth</name>
    <name type="synonym">Eumeta japonica</name>
    <dbReference type="NCBI Taxonomy" id="151549"/>
    <lineage>
        <taxon>Eukaryota</taxon>
        <taxon>Metazoa</taxon>
        <taxon>Ecdysozoa</taxon>
        <taxon>Arthropoda</taxon>
        <taxon>Hexapoda</taxon>
        <taxon>Insecta</taxon>
        <taxon>Pterygota</taxon>
        <taxon>Neoptera</taxon>
        <taxon>Endopterygota</taxon>
        <taxon>Lepidoptera</taxon>
        <taxon>Glossata</taxon>
        <taxon>Ditrysia</taxon>
        <taxon>Tineoidea</taxon>
        <taxon>Psychidae</taxon>
        <taxon>Oiketicinae</taxon>
        <taxon>Eumeta</taxon>
    </lineage>
</organism>
<evidence type="ECO:0000313" key="2">
    <source>
        <dbReference type="Proteomes" id="UP000299102"/>
    </source>
</evidence>
<proteinExistence type="predicted"/>
<comment type="caution">
    <text evidence="1">The sequence shown here is derived from an EMBL/GenBank/DDBJ whole genome shotgun (WGS) entry which is preliminary data.</text>
</comment>
<evidence type="ECO:0000313" key="1">
    <source>
        <dbReference type="EMBL" id="GBP12248.1"/>
    </source>
</evidence>
<protein>
    <submittedName>
        <fullName evidence="1">Uncharacterized protein</fullName>
    </submittedName>
</protein>
<gene>
    <name evidence="1" type="ORF">EVAR_6418_1</name>
</gene>
<keyword evidence="2" id="KW-1185">Reference proteome</keyword>